<evidence type="ECO:0000313" key="3">
    <source>
        <dbReference type="EMBL" id="RVW61336.1"/>
    </source>
</evidence>
<proteinExistence type="predicted"/>
<dbReference type="Gene3D" id="2.60.40.420">
    <property type="entry name" value="Cupredoxins - blue copper proteins"/>
    <property type="match status" value="1"/>
</dbReference>
<dbReference type="Proteomes" id="UP000288805">
    <property type="component" value="Unassembled WGS sequence"/>
</dbReference>
<dbReference type="PANTHER" id="PTHR34052:SF1">
    <property type="entry name" value="OS06G0216700 PROTEIN"/>
    <property type="match status" value="1"/>
</dbReference>
<keyword evidence="1" id="KW-0732">Signal</keyword>
<evidence type="ECO:0000259" key="2">
    <source>
        <dbReference type="PROSITE" id="PS51485"/>
    </source>
</evidence>
<sequence>MGFTSGQGVVTLLVLIASLLAVGMANRPIAGKPANHWNSGFNHSIWGPRNNPFHPNNTRPPKKFIVGGSERWRYGFNYTDWALKNGPFYINDTLVFKYDPPNSTTFPHSVYLLPNFGSFLTCDLSRAKQVATVAQGGRKGFGFVLKNLWPHYFACGEHNGLHCKEGMMKFSVMPLFRPCHG</sequence>
<dbReference type="InterPro" id="IPR003245">
    <property type="entry name" value="Phytocyanin_dom"/>
</dbReference>
<name>A0A438FN07_VITVI</name>
<dbReference type="InterPro" id="IPR008972">
    <property type="entry name" value="Cupredoxin"/>
</dbReference>
<evidence type="ECO:0000256" key="1">
    <source>
        <dbReference type="SAM" id="SignalP"/>
    </source>
</evidence>
<comment type="caution">
    <text evidence="3">The sequence shown here is derived from an EMBL/GenBank/DDBJ whole genome shotgun (WGS) entry which is preliminary data.</text>
</comment>
<dbReference type="SUPFAM" id="SSF49503">
    <property type="entry name" value="Cupredoxins"/>
    <property type="match status" value="1"/>
</dbReference>
<dbReference type="AlphaFoldDB" id="A0A438FN07"/>
<gene>
    <name evidence="3" type="ORF">CK203_020620</name>
</gene>
<dbReference type="PROSITE" id="PS51485">
    <property type="entry name" value="PHYTOCYANIN"/>
    <property type="match status" value="1"/>
</dbReference>
<dbReference type="Pfam" id="PF02298">
    <property type="entry name" value="Cu_bind_like"/>
    <property type="match status" value="1"/>
</dbReference>
<accession>A0A438FN07</accession>
<dbReference type="PANTHER" id="PTHR34052">
    <property type="entry name" value="GLYCINE-RICH PROTEIN-LIKE"/>
    <property type="match status" value="1"/>
</dbReference>
<reference evidence="3 4" key="1">
    <citation type="journal article" date="2018" name="PLoS Genet.">
        <title>Population sequencing reveals clonal diversity and ancestral inbreeding in the grapevine cultivar Chardonnay.</title>
        <authorList>
            <person name="Roach M.J."/>
            <person name="Johnson D.L."/>
            <person name="Bohlmann J."/>
            <person name="van Vuuren H.J."/>
            <person name="Jones S.J."/>
            <person name="Pretorius I.S."/>
            <person name="Schmidt S.A."/>
            <person name="Borneman A.R."/>
        </authorList>
    </citation>
    <scope>NUCLEOTIDE SEQUENCE [LARGE SCALE GENOMIC DNA]</scope>
    <source>
        <strain evidence="4">cv. Chardonnay</strain>
        <tissue evidence="3">Leaf</tissue>
    </source>
</reference>
<dbReference type="EMBL" id="QGNW01000842">
    <property type="protein sequence ID" value="RVW61336.1"/>
    <property type="molecule type" value="Genomic_DNA"/>
</dbReference>
<feature type="domain" description="Phytocyanin" evidence="2">
    <location>
        <begin position="62"/>
        <end position="176"/>
    </location>
</feature>
<evidence type="ECO:0000313" key="4">
    <source>
        <dbReference type="Proteomes" id="UP000288805"/>
    </source>
</evidence>
<protein>
    <recommendedName>
        <fullName evidence="2">Phytocyanin domain-containing protein</fullName>
    </recommendedName>
</protein>
<feature type="signal peptide" evidence="1">
    <location>
        <begin position="1"/>
        <end position="25"/>
    </location>
</feature>
<feature type="chain" id="PRO_5019553478" description="Phytocyanin domain-containing protein" evidence="1">
    <location>
        <begin position="26"/>
        <end position="181"/>
    </location>
</feature>
<dbReference type="GO" id="GO:0009055">
    <property type="term" value="F:electron transfer activity"/>
    <property type="evidence" value="ECO:0007669"/>
    <property type="project" value="InterPro"/>
</dbReference>
<organism evidence="3 4">
    <name type="scientific">Vitis vinifera</name>
    <name type="common">Grape</name>
    <dbReference type="NCBI Taxonomy" id="29760"/>
    <lineage>
        <taxon>Eukaryota</taxon>
        <taxon>Viridiplantae</taxon>
        <taxon>Streptophyta</taxon>
        <taxon>Embryophyta</taxon>
        <taxon>Tracheophyta</taxon>
        <taxon>Spermatophyta</taxon>
        <taxon>Magnoliopsida</taxon>
        <taxon>eudicotyledons</taxon>
        <taxon>Gunneridae</taxon>
        <taxon>Pentapetalae</taxon>
        <taxon>rosids</taxon>
        <taxon>Vitales</taxon>
        <taxon>Vitaceae</taxon>
        <taxon>Viteae</taxon>
        <taxon>Vitis</taxon>
    </lineage>
</organism>